<dbReference type="EMBL" id="PYOC01000001">
    <property type="protein sequence ID" value="PSV49851.1"/>
    <property type="molecule type" value="Genomic_DNA"/>
</dbReference>
<evidence type="ECO:0000313" key="1">
    <source>
        <dbReference type="EMBL" id="PSV49851.1"/>
    </source>
</evidence>
<dbReference type="RefSeq" id="WP_107252454.1">
    <property type="nucleotide sequence ID" value="NZ_PYOC01000001.1"/>
</dbReference>
<dbReference type="AlphaFoldDB" id="A0A2T3LEN7"/>
<gene>
    <name evidence="1" type="ORF">C9J47_04685</name>
</gene>
<reference evidence="1 2" key="1">
    <citation type="submission" date="2018-03" db="EMBL/GenBank/DDBJ databases">
        <title>Whole genome sequencing of Histamine producing bacteria.</title>
        <authorList>
            <person name="Butler K."/>
        </authorList>
    </citation>
    <scope>NUCLEOTIDE SEQUENCE [LARGE SCALE GENOMIC DNA]</scope>
    <source>
        <strain evidence="1 2">ATCC 19614</strain>
    </source>
</reference>
<keyword evidence="2" id="KW-1185">Reference proteome</keyword>
<dbReference type="Proteomes" id="UP000241803">
    <property type="component" value="Unassembled WGS sequence"/>
</dbReference>
<comment type="caution">
    <text evidence="1">The sequence shown here is derived from an EMBL/GenBank/DDBJ whole genome shotgun (WGS) entry which is preliminary data.</text>
</comment>
<protein>
    <recommendedName>
        <fullName evidence="3">Cthe-2314-like HEPN domain-containing protein</fullName>
    </recommendedName>
</protein>
<organism evidence="1 2">
    <name type="scientific">Photobacterium indicum</name>
    <dbReference type="NCBI Taxonomy" id="81447"/>
    <lineage>
        <taxon>Bacteria</taxon>
        <taxon>Pseudomonadati</taxon>
        <taxon>Pseudomonadota</taxon>
        <taxon>Gammaproteobacteria</taxon>
        <taxon>Vibrionales</taxon>
        <taxon>Vibrionaceae</taxon>
        <taxon>Photobacterium</taxon>
    </lineage>
</organism>
<evidence type="ECO:0000313" key="2">
    <source>
        <dbReference type="Proteomes" id="UP000241803"/>
    </source>
</evidence>
<accession>A0A2T3LEN7</accession>
<evidence type="ECO:0008006" key="3">
    <source>
        <dbReference type="Google" id="ProtNLM"/>
    </source>
</evidence>
<name>A0A2T3LEN7_9GAMM</name>
<proteinExistence type="predicted"/>
<sequence>MSKYSEWGPTELFGLIDNPIANIHSMLEIDAMYLQTAITNLEVAKEQKTQIELAVHDLTNHHDVKLLEAYDWGDEIDLIDGSDLPGYINAIERLEEAYSNYLQSLATVHIFCALSLEAHINQQAMKLLVGRMRNEFDRFSLEAKWLTLPVLLGHESYDAGAEPFQGFSKLVKVRNTLVHFKSSSDKWQRSIKPAEKASFGLSLEEAQSSVDTAKRMLLQLSDLLVVDKPLWLTAESRRFFQINVTSVEGCKTPVAEG</sequence>